<name>A0A6A6S9P9_9PLEO</name>
<evidence type="ECO:0000313" key="3">
    <source>
        <dbReference type="EMBL" id="KAF2644310.1"/>
    </source>
</evidence>
<dbReference type="AlphaFoldDB" id="A0A6A6S9P9"/>
<feature type="compositionally biased region" description="Basic and acidic residues" evidence="2">
    <location>
        <begin position="202"/>
        <end position="212"/>
    </location>
</feature>
<feature type="region of interest" description="Disordered" evidence="2">
    <location>
        <begin position="134"/>
        <end position="263"/>
    </location>
</feature>
<feature type="coiled-coil region" evidence="1">
    <location>
        <begin position="534"/>
        <end position="590"/>
    </location>
</feature>
<organism evidence="3 4">
    <name type="scientific">Massarina eburnea CBS 473.64</name>
    <dbReference type="NCBI Taxonomy" id="1395130"/>
    <lineage>
        <taxon>Eukaryota</taxon>
        <taxon>Fungi</taxon>
        <taxon>Dikarya</taxon>
        <taxon>Ascomycota</taxon>
        <taxon>Pezizomycotina</taxon>
        <taxon>Dothideomycetes</taxon>
        <taxon>Pleosporomycetidae</taxon>
        <taxon>Pleosporales</taxon>
        <taxon>Massarineae</taxon>
        <taxon>Massarinaceae</taxon>
        <taxon>Massarina</taxon>
    </lineage>
</organism>
<reference evidence="3" key="1">
    <citation type="journal article" date="2020" name="Stud. Mycol.">
        <title>101 Dothideomycetes genomes: a test case for predicting lifestyles and emergence of pathogens.</title>
        <authorList>
            <person name="Haridas S."/>
            <person name="Albert R."/>
            <person name="Binder M."/>
            <person name="Bloem J."/>
            <person name="Labutti K."/>
            <person name="Salamov A."/>
            <person name="Andreopoulos B."/>
            <person name="Baker S."/>
            <person name="Barry K."/>
            <person name="Bills G."/>
            <person name="Bluhm B."/>
            <person name="Cannon C."/>
            <person name="Castanera R."/>
            <person name="Culley D."/>
            <person name="Daum C."/>
            <person name="Ezra D."/>
            <person name="Gonzalez J."/>
            <person name="Henrissat B."/>
            <person name="Kuo A."/>
            <person name="Liang C."/>
            <person name="Lipzen A."/>
            <person name="Lutzoni F."/>
            <person name="Magnuson J."/>
            <person name="Mondo S."/>
            <person name="Nolan M."/>
            <person name="Ohm R."/>
            <person name="Pangilinan J."/>
            <person name="Park H.-J."/>
            <person name="Ramirez L."/>
            <person name="Alfaro M."/>
            <person name="Sun H."/>
            <person name="Tritt A."/>
            <person name="Yoshinaga Y."/>
            <person name="Zwiers L.-H."/>
            <person name="Turgeon B."/>
            <person name="Goodwin S."/>
            <person name="Spatafora J."/>
            <person name="Crous P."/>
            <person name="Grigoriev I."/>
        </authorList>
    </citation>
    <scope>NUCLEOTIDE SEQUENCE</scope>
    <source>
        <strain evidence="3">CBS 473.64</strain>
    </source>
</reference>
<feature type="compositionally biased region" description="Basic and acidic residues" evidence="2">
    <location>
        <begin position="83"/>
        <end position="93"/>
    </location>
</feature>
<keyword evidence="4" id="KW-1185">Reference proteome</keyword>
<evidence type="ECO:0000256" key="1">
    <source>
        <dbReference type="SAM" id="Coils"/>
    </source>
</evidence>
<feature type="compositionally biased region" description="Polar residues" evidence="2">
    <location>
        <begin position="1"/>
        <end position="16"/>
    </location>
</feature>
<accession>A0A6A6S9P9</accession>
<feature type="compositionally biased region" description="Acidic residues" evidence="2">
    <location>
        <begin position="73"/>
        <end position="82"/>
    </location>
</feature>
<feature type="compositionally biased region" description="Basic residues" evidence="2">
    <location>
        <begin position="163"/>
        <end position="172"/>
    </location>
</feature>
<sequence>MAHSTSQPTTTQASKSTFEKADEDSSPSSSANAVKVKQPLPPPISTTAPRQFHPNVLFDHETIFARLARDGAEQEEAMDSDDGSSHKEDKGLQQEDLQQAVITNDDIDDIVAQLRGKDEVLGIAYEDVHVNLSAPEFPTPSAAQTPDRGPPQRSIGGSVPTKTSKKGKGTKRKAAEVDKGHIATPEGLDRPRKKARKTLAQKKAEKDRDEAAHVAGEGLGLENPTDDQTQDAGANEDAATSGPAAMTHAQQDEMLQRADADDARDDECFPKFKAPVTIGIPEPRPTGYDPILDTGMEIDDVLREKYVGYLVFESDPLNEGMEGYDIVAKKDELQYDAPIVGGQRKVLENGNLGKRRRDVDDKTQHLSTKPILEKFRRKSAADKLKIWRERSSKAQRADRRRPRHITLVMRAPTGPTSEPAIWAAHVKNLERLLRPGNAGMAGSFIHLKLDIPEHNHVMSGLWKPYVDALRDLYWKYPRNVGFEVDNASIEMCDPEKSFPVFDINKELDKILNGTGGSRNTYGRDVLLMRFGTSMKQIERDARDVEEARANATRSRDAFAADRHINEGTWRQATEREYSEYEEAWANMEAKAHETKKRDIQEGYESILSFLKDVRHYQRVGVIPQPPPNVSPGNEPIIIP</sequence>
<feature type="region of interest" description="Disordered" evidence="2">
    <location>
        <begin position="1"/>
        <end position="54"/>
    </location>
</feature>
<dbReference type="EMBL" id="MU006779">
    <property type="protein sequence ID" value="KAF2644310.1"/>
    <property type="molecule type" value="Genomic_DNA"/>
</dbReference>
<feature type="compositionally biased region" description="Basic and acidic residues" evidence="2">
    <location>
        <begin position="250"/>
        <end position="263"/>
    </location>
</feature>
<protein>
    <submittedName>
        <fullName evidence="3">Uncharacterized protein</fullName>
    </submittedName>
</protein>
<dbReference type="Proteomes" id="UP000799753">
    <property type="component" value="Unassembled WGS sequence"/>
</dbReference>
<evidence type="ECO:0000256" key="2">
    <source>
        <dbReference type="SAM" id="MobiDB-lite"/>
    </source>
</evidence>
<gene>
    <name evidence="3" type="ORF">P280DRAFT_477697</name>
</gene>
<dbReference type="OrthoDB" id="10662204at2759"/>
<keyword evidence="1" id="KW-0175">Coiled coil</keyword>
<proteinExistence type="predicted"/>
<feature type="region of interest" description="Disordered" evidence="2">
    <location>
        <begin position="67"/>
        <end position="98"/>
    </location>
</feature>
<feature type="compositionally biased region" description="Basic residues" evidence="2">
    <location>
        <begin position="191"/>
        <end position="200"/>
    </location>
</feature>
<evidence type="ECO:0000313" key="4">
    <source>
        <dbReference type="Proteomes" id="UP000799753"/>
    </source>
</evidence>